<evidence type="ECO:0000256" key="4">
    <source>
        <dbReference type="ARBA" id="ARBA00023136"/>
    </source>
</evidence>
<evidence type="ECO:0000256" key="3">
    <source>
        <dbReference type="ARBA" id="ARBA00022989"/>
    </source>
</evidence>
<evidence type="ECO:0000256" key="6">
    <source>
        <dbReference type="SAM" id="Phobius"/>
    </source>
</evidence>
<dbReference type="PANTHER" id="PTHR35042:SF1">
    <property type="entry name" value="DUF1772-DOMAIN-CONTAINING PROTEIN"/>
    <property type="match status" value="1"/>
</dbReference>
<comment type="caution">
    <text evidence="7">The sequence shown here is derived from an EMBL/GenBank/DDBJ whole genome shotgun (WGS) entry which is preliminary data.</text>
</comment>
<name>A0A9P8W400_9HYPO</name>
<evidence type="ECO:0000256" key="5">
    <source>
        <dbReference type="ARBA" id="ARBA00034313"/>
    </source>
</evidence>
<dbReference type="AlphaFoldDB" id="A0A9P8W400"/>
<organism evidence="7 8">
    <name type="scientific">Thelonectria olida</name>
    <dbReference type="NCBI Taxonomy" id="1576542"/>
    <lineage>
        <taxon>Eukaryota</taxon>
        <taxon>Fungi</taxon>
        <taxon>Dikarya</taxon>
        <taxon>Ascomycota</taxon>
        <taxon>Pezizomycotina</taxon>
        <taxon>Sordariomycetes</taxon>
        <taxon>Hypocreomycetidae</taxon>
        <taxon>Hypocreales</taxon>
        <taxon>Nectriaceae</taxon>
        <taxon>Thelonectria</taxon>
    </lineage>
</organism>
<evidence type="ECO:0000256" key="2">
    <source>
        <dbReference type="ARBA" id="ARBA00022692"/>
    </source>
</evidence>
<dbReference type="OrthoDB" id="5954308at2759"/>
<reference evidence="7 8" key="1">
    <citation type="journal article" date="2021" name="Nat. Commun.">
        <title>Genetic determinants of endophytism in the Arabidopsis root mycobiome.</title>
        <authorList>
            <person name="Mesny F."/>
            <person name="Miyauchi S."/>
            <person name="Thiergart T."/>
            <person name="Pickel B."/>
            <person name="Atanasova L."/>
            <person name="Karlsson M."/>
            <person name="Huettel B."/>
            <person name="Barry K.W."/>
            <person name="Haridas S."/>
            <person name="Chen C."/>
            <person name="Bauer D."/>
            <person name="Andreopoulos W."/>
            <person name="Pangilinan J."/>
            <person name="LaButti K."/>
            <person name="Riley R."/>
            <person name="Lipzen A."/>
            <person name="Clum A."/>
            <person name="Drula E."/>
            <person name="Henrissat B."/>
            <person name="Kohler A."/>
            <person name="Grigoriev I.V."/>
            <person name="Martin F.M."/>
            <person name="Hacquard S."/>
        </authorList>
    </citation>
    <scope>NUCLEOTIDE SEQUENCE [LARGE SCALE GENOMIC DNA]</scope>
    <source>
        <strain evidence="7 8">MPI-CAGE-CH-0241</strain>
    </source>
</reference>
<dbReference type="EMBL" id="JAGPYM010000015">
    <property type="protein sequence ID" value="KAH6887071.1"/>
    <property type="molecule type" value="Genomic_DNA"/>
</dbReference>
<protein>
    <recommendedName>
        <fullName evidence="9">DUF1772-domain-containing protein</fullName>
    </recommendedName>
</protein>
<dbReference type="PANTHER" id="PTHR35042">
    <property type="entry name" value="ANTHRONE OXYGENASE ENCC"/>
    <property type="match status" value="1"/>
</dbReference>
<accession>A0A9P8W400</accession>
<dbReference type="InterPro" id="IPR013901">
    <property type="entry name" value="Anthrone_oxy"/>
</dbReference>
<keyword evidence="2 6" id="KW-0812">Transmembrane</keyword>
<evidence type="ECO:0000256" key="1">
    <source>
        <dbReference type="ARBA" id="ARBA00004141"/>
    </source>
</evidence>
<keyword evidence="4 6" id="KW-0472">Membrane</keyword>
<keyword evidence="8" id="KW-1185">Reference proteome</keyword>
<sequence>MDSTIRVAQAFGLTSSLVLAGVNLGASHLTVPLLYKQPISISTTFFSEFYIRGAVSLVPLGIFSGASSALVAYLVPSQRTIWATAAVATLSQTPWTVLVMMATNNRLNEISASKDEQEKAGKDEVVRLLKQWRWMNIVRGLLALTGGLSAVWALVQK</sequence>
<proteinExistence type="inferred from homology"/>
<gene>
    <name evidence="7" type="ORF">B0T10DRAFT_490674</name>
</gene>
<dbReference type="Proteomes" id="UP000777438">
    <property type="component" value="Unassembled WGS sequence"/>
</dbReference>
<dbReference type="GO" id="GO:0016020">
    <property type="term" value="C:membrane"/>
    <property type="evidence" value="ECO:0007669"/>
    <property type="project" value="UniProtKB-SubCell"/>
</dbReference>
<comment type="similarity">
    <text evidence="5">Belongs to the anthrone oxygenase family.</text>
</comment>
<feature type="transmembrane region" description="Helical" evidence="6">
    <location>
        <begin position="49"/>
        <end position="75"/>
    </location>
</feature>
<dbReference type="Pfam" id="PF08592">
    <property type="entry name" value="Anthrone_oxy"/>
    <property type="match status" value="1"/>
</dbReference>
<keyword evidence="3 6" id="KW-1133">Transmembrane helix</keyword>
<feature type="transmembrane region" description="Helical" evidence="6">
    <location>
        <begin position="137"/>
        <end position="155"/>
    </location>
</feature>
<evidence type="ECO:0000313" key="7">
    <source>
        <dbReference type="EMBL" id="KAH6887071.1"/>
    </source>
</evidence>
<comment type="subcellular location">
    <subcellularLocation>
        <location evidence="1">Membrane</location>
        <topology evidence="1">Multi-pass membrane protein</topology>
    </subcellularLocation>
</comment>
<evidence type="ECO:0000313" key="8">
    <source>
        <dbReference type="Proteomes" id="UP000777438"/>
    </source>
</evidence>
<evidence type="ECO:0008006" key="9">
    <source>
        <dbReference type="Google" id="ProtNLM"/>
    </source>
</evidence>